<dbReference type="VEuPathDB" id="TriTrypDB:LtaPh_3236900"/>
<dbReference type="InterPro" id="IPR035979">
    <property type="entry name" value="RBD_domain_sf"/>
</dbReference>
<feature type="compositionally biased region" description="Low complexity" evidence="3">
    <location>
        <begin position="419"/>
        <end position="436"/>
    </location>
</feature>
<evidence type="ECO:0000259" key="4">
    <source>
        <dbReference type="PROSITE" id="PS50102"/>
    </source>
</evidence>
<dbReference type="CDD" id="cd00590">
    <property type="entry name" value="RRM_SF"/>
    <property type="match status" value="1"/>
</dbReference>
<evidence type="ECO:0000313" key="5">
    <source>
        <dbReference type="EMBL" id="GET91691.1"/>
    </source>
</evidence>
<evidence type="ECO:0000256" key="1">
    <source>
        <dbReference type="ARBA" id="ARBA00022884"/>
    </source>
</evidence>
<dbReference type="EMBL" id="BLBS01000049">
    <property type="protein sequence ID" value="GET91691.1"/>
    <property type="molecule type" value="Genomic_DNA"/>
</dbReference>
<dbReference type="PANTHER" id="PTHR48027">
    <property type="entry name" value="HETEROGENEOUS NUCLEAR RIBONUCLEOPROTEIN 87F-RELATED"/>
    <property type="match status" value="1"/>
</dbReference>
<protein>
    <submittedName>
        <fullName evidence="5">RNA-binding, protein, putative</fullName>
    </submittedName>
</protein>
<dbReference type="SMART" id="SM00360">
    <property type="entry name" value="RRM"/>
    <property type="match status" value="1"/>
</dbReference>
<sequence>MKDLAVVDLQNYQLARQLHMLPQLYDVFVSQAMCYPMFYESLHPAVRQLGRVILLSLNRRFNGSAGTTEVPAARRYRLDSVRLVLSFLSFPEYHIDRVCCVSRLIGAAPVSKLELGTPAEGALTAPSGSLEAAPTPSTPRSAGPAIAATTPTELSLAPHVVEDMPSARASGGASPASKPVNLPTAAAASSMTGVTSRPVFFVRPTTGTAHTDHTAPHFGETAHLYVRMVHPHQLNEESLNPYFGRYGQVEVTPLQRIPLQQCAQDLGETATEALLQLFRSTASGDALYVQDFIITVDSHQNALYAVRHAYCKELVCIALHDATAGGGNNTHCLADVNDWMRRHTLVWGLRADPRAIASKTSASPAHSSAAAEKRRKRARAHRRRQDRKMKRHSTLGAAADDTSSTLSSAEEVAGKGPHSSVSSSSSDSSSSPTSDGDSAEVDLEGFVPDIVLDGFPYWTTEDQLKVLLQQYGTVSEMRLSVDDLSGAFTGCVLVRMASVEEALNLSRAVHNTLYRGYSLISGVVNERLEVVSLEDGREVRMQPMPDQVPPDVTLNERVWV</sequence>
<dbReference type="Gene3D" id="3.30.70.330">
    <property type="match status" value="1"/>
</dbReference>
<gene>
    <name evidence="5" type="ORF">LtaPh_3236900</name>
</gene>
<feature type="region of interest" description="Disordered" evidence="3">
    <location>
        <begin position="357"/>
        <end position="440"/>
    </location>
</feature>
<dbReference type="Proteomes" id="UP000419144">
    <property type="component" value="Unassembled WGS sequence"/>
</dbReference>
<dbReference type="Pfam" id="PF00076">
    <property type="entry name" value="RRM_1"/>
    <property type="match status" value="1"/>
</dbReference>
<dbReference type="OrthoDB" id="15688at2759"/>
<dbReference type="PROSITE" id="PS50102">
    <property type="entry name" value="RRM"/>
    <property type="match status" value="1"/>
</dbReference>
<dbReference type="AlphaFoldDB" id="A0A640KQY0"/>
<organism evidence="5 6">
    <name type="scientific">Leishmania tarentolae</name>
    <name type="common">Sauroleishmania tarentolae</name>
    <dbReference type="NCBI Taxonomy" id="5689"/>
    <lineage>
        <taxon>Eukaryota</taxon>
        <taxon>Discoba</taxon>
        <taxon>Euglenozoa</taxon>
        <taxon>Kinetoplastea</taxon>
        <taxon>Metakinetoplastina</taxon>
        <taxon>Trypanosomatida</taxon>
        <taxon>Trypanosomatidae</taxon>
        <taxon>Leishmaniinae</taxon>
        <taxon>Leishmania</taxon>
        <taxon>lizard Leishmania</taxon>
    </lineage>
</organism>
<evidence type="ECO:0000256" key="2">
    <source>
        <dbReference type="PROSITE-ProRule" id="PRU00176"/>
    </source>
</evidence>
<evidence type="ECO:0000313" key="6">
    <source>
        <dbReference type="Proteomes" id="UP000419144"/>
    </source>
</evidence>
<proteinExistence type="predicted"/>
<dbReference type="InterPro" id="IPR000504">
    <property type="entry name" value="RRM_dom"/>
</dbReference>
<dbReference type="GO" id="GO:0003723">
    <property type="term" value="F:RNA binding"/>
    <property type="evidence" value="ECO:0007669"/>
    <property type="project" value="UniProtKB-UniRule"/>
</dbReference>
<accession>A0A640KQY0</accession>
<feature type="compositionally biased region" description="Basic residues" evidence="3">
    <location>
        <begin position="373"/>
        <end position="393"/>
    </location>
</feature>
<feature type="domain" description="RRM" evidence="4">
    <location>
        <begin position="448"/>
        <end position="546"/>
    </location>
</feature>
<evidence type="ECO:0000256" key="3">
    <source>
        <dbReference type="SAM" id="MobiDB-lite"/>
    </source>
</evidence>
<feature type="compositionally biased region" description="Low complexity" evidence="3">
    <location>
        <begin position="357"/>
        <end position="370"/>
    </location>
</feature>
<dbReference type="SUPFAM" id="SSF54928">
    <property type="entry name" value="RNA-binding domain, RBD"/>
    <property type="match status" value="1"/>
</dbReference>
<dbReference type="InterPro" id="IPR052462">
    <property type="entry name" value="SLIRP/GR-RBP-like"/>
</dbReference>
<feature type="region of interest" description="Disordered" evidence="3">
    <location>
        <begin position="124"/>
        <end position="145"/>
    </location>
</feature>
<keyword evidence="6" id="KW-1185">Reference proteome</keyword>
<comment type="caution">
    <text evidence="5">The sequence shown here is derived from an EMBL/GenBank/DDBJ whole genome shotgun (WGS) entry which is preliminary data.</text>
</comment>
<keyword evidence="1 2" id="KW-0694">RNA-binding</keyword>
<reference evidence="5" key="1">
    <citation type="submission" date="2019-11" db="EMBL/GenBank/DDBJ databases">
        <title>Leishmania tarentolae CDS.</title>
        <authorList>
            <person name="Goto Y."/>
            <person name="Yamagishi J."/>
        </authorList>
    </citation>
    <scope>NUCLEOTIDE SEQUENCE [LARGE SCALE GENOMIC DNA]</scope>
    <source>
        <strain evidence="5">Parrot Tar II</strain>
    </source>
</reference>
<feature type="compositionally biased region" description="Low complexity" evidence="3">
    <location>
        <begin position="397"/>
        <end position="409"/>
    </location>
</feature>
<dbReference type="InterPro" id="IPR012677">
    <property type="entry name" value="Nucleotide-bd_a/b_plait_sf"/>
</dbReference>
<name>A0A640KQY0_LEITA</name>